<keyword evidence="2" id="KW-0472">Membrane</keyword>
<feature type="transmembrane region" description="Helical" evidence="2">
    <location>
        <begin position="20"/>
        <end position="42"/>
    </location>
</feature>
<dbReference type="PANTHER" id="PTHR43194">
    <property type="entry name" value="HYDROLASE ALPHA/BETA FOLD FAMILY"/>
    <property type="match status" value="1"/>
</dbReference>
<feature type="domain" description="AB hydrolase-1" evidence="3">
    <location>
        <begin position="279"/>
        <end position="324"/>
    </location>
</feature>
<reference evidence="5" key="2">
    <citation type="submission" date="2009-11" db="EMBL/GenBank/DDBJ databases">
        <title>The Genome Sequence of Allomyces macrogynus strain ATCC 38327.</title>
        <authorList>
            <consortium name="The Broad Institute Genome Sequencing Platform"/>
            <person name="Russ C."/>
            <person name="Cuomo C."/>
            <person name="Shea T."/>
            <person name="Young S.K."/>
            <person name="Zeng Q."/>
            <person name="Koehrsen M."/>
            <person name="Haas B."/>
            <person name="Borodovsky M."/>
            <person name="Guigo R."/>
            <person name="Alvarado L."/>
            <person name="Berlin A."/>
            <person name="Borenstein D."/>
            <person name="Chen Z."/>
            <person name="Engels R."/>
            <person name="Freedman E."/>
            <person name="Gellesch M."/>
            <person name="Goldberg J."/>
            <person name="Griggs A."/>
            <person name="Gujja S."/>
            <person name="Heiman D."/>
            <person name="Hepburn T."/>
            <person name="Howarth C."/>
            <person name="Jen D."/>
            <person name="Larson L."/>
            <person name="Lewis B."/>
            <person name="Mehta T."/>
            <person name="Park D."/>
            <person name="Pearson M."/>
            <person name="Roberts A."/>
            <person name="Saif S."/>
            <person name="Shenoy N."/>
            <person name="Sisk P."/>
            <person name="Stolte C."/>
            <person name="Sykes S."/>
            <person name="Walk T."/>
            <person name="White J."/>
            <person name="Yandava C."/>
            <person name="Burger G."/>
            <person name="Gray M.W."/>
            <person name="Holland P.W.H."/>
            <person name="King N."/>
            <person name="Lang F.B.F."/>
            <person name="Roger A.J."/>
            <person name="Ruiz-Trillo I."/>
            <person name="Lander E."/>
            <person name="Nusbaum C."/>
        </authorList>
    </citation>
    <scope>NUCLEOTIDE SEQUENCE [LARGE SCALE GENOMIC DNA]</scope>
    <source>
        <strain evidence="5">ATCC 38327</strain>
    </source>
</reference>
<dbReference type="EMBL" id="GG745346">
    <property type="protein sequence ID" value="KNE65223.1"/>
    <property type="molecule type" value="Genomic_DNA"/>
</dbReference>
<dbReference type="Proteomes" id="UP000054350">
    <property type="component" value="Unassembled WGS sequence"/>
</dbReference>
<gene>
    <name evidence="4" type="ORF">AMAG_10871</name>
</gene>
<dbReference type="VEuPathDB" id="FungiDB:AMAG_10871"/>
<dbReference type="InterPro" id="IPR050228">
    <property type="entry name" value="Carboxylesterase_BioH"/>
</dbReference>
<dbReference type="Gene3D" id="3.40.50.1820">
    <property type="entry name" value="alpha/beta hydrolase"/>
    <property type="match status" value="1"/>
</dbReference>
<feature type="transmembrane region" description="Helical" evidence="2">
    <location>
        <begin position="327"/>
        <end position="348"/>
    </location>
</feature>
<dbReference type="InterPro" id="IPR029058">
    <property type="entry name" value="AB_hydrolase_fold"/>
</dbReference>
<dbReference type="SUPFAM" id="SSF53474">
    <property type="entry name" value="alpha/beta-Hydrolases"/>
    <property type="match status" value="1"/>
</dbReference>
<feature type="transmembrane region" description="Helical" evidence="2">
    <location>
        <begin position="360"/>
        <end position="385"/>
    </location>
</feature>
<evidence type="ECO:0000256" key="2">
    <source>
        <dbReference type="SAM" id="Phobius"/>
    </source>
</evidence>
<feature type="region of interest" description="Disordered" evidence="1">
    <location>
        <begin position="65"/>
        <end position="115"/>
    </location>
</feature>
<dbReference type="OrthoDB" id="5570959at2759"/>
<name>A0A0L0SRN4_ALLM3</name>
<accession>A0A0L0SRN4</accession>
<dbReference type="PANTHER" id="PTHR43194:SF2">
    <property type="entry name" value="PEROXISOMAL MEMBRANE PROTEIN LPX1"/>
    <property type="match status" value="1"/>
</dbReference>
<evidence type="ECO:0000256" key="1">
    <source>
        <dbReference type="SAM" id="MobiDB-lite"/>
    </source>
</evidence>
<dbReference type="Pfam" id="PF00561">
    <property type="entry name" value="Abhydrolase_1"/>
    <property type="match status" value="1"/>
</dbReference>
<evidence type="ECO:0000259" key="3">
    <source>
        <dbReference type="Pfam" id="PF00561"/>
    </source>
</evidence>
<dbReference type="AlphaFoldDB" id="A0A0L0SRN4"/>
<dbReference type="InterPro" id="IPR000073">
    <property type="entry name" value="AB_hydrolase_1"/>
</dbReference>
<keyword evidence="5" id="KW-1185">Reference proteome</keyword>
<keyword evidence="2" id="KW-0812">Transmembrane</keyword>
<protein>
    <recommendedName>
        <fullName evidence="3">AB hydrolase-1 domain-containing protein</fullName>
    </recommendedName>
</protein>
<evidence type="ECO:0000313" key="4">
    <source>
        <dbReference type="EMBL" id="KNE65223.1"/>
    </source>
</evidence>
<feature type="compositionally biased region" description="Polar residues" evidence="1">
    <location>
        <begin position="98"/>
        <end position="110"/>
    </location>
</feature>
<sequence>MVTLEDVSALVIRFVLQHRTVQLITLAILLPILATLRAILAVRQWYRHAPKAPRSPVITVENVTSGAFPPRSRQHSDATTAAGPISPVTSRPARRSRVTSVTSDGSSIASATGLRRTTAGSMDSLPLAAPASDLLEPGTAAWIGMRPSMSADYSSDTSSTLPGRADKYKRKLRDLWNSPLPAIMTHPQHRTRRGSGTASSQVSMSSAHSGSTATATALPDVAPLAIVRTPASVFASLADFQYPDRYFTLPNGLRVHYIDVDPIEVGAAPGVRRIRNGSTMILLHGALAWSYHYRKIIPILLDLGYRVIAIDFPGHGKSDKPMQPSSVTLGLYVSTLIEFFTSVLHPLVPQPPSAPGAPPSAIPIIASPVFVVTQGMSAAVVVLAIKESPAVSMGTAGLTILSGYAPPHRDAIPAADQAPALLAATTASICRTAVALHGGLASWVPRPSRVAAGSCTRTSTTVAGYDTPYTGGSAFPVAPLASPLHFPVPVIGEVPVERVAAVFAPGTAASKGLDPAPLTTGERWAARLARVAHVLDRETALEMDAAKLALREWASASTGTKVTVMWGRNDRMWPVELGKWWADLCDAPLRVFEGAGHYLAEDEPVRLAHALDEVVVARVAQRNVGAGFAG</sequence>
<feature type="compositionally biased region" description="Low complexity" evidence="1">
    <location>
        <begin position="194"/>
        <end position="208"/>
    </location>
</feature>
<proteinExistence type="predicted"/>
<keyword evidence="2" id="KW-1133">Transmembrane helix</keyword>
<feature type="region of interest" description="Disordered" evidence="1">
    <location>
        <begin position="181"/>
        <end position="208"/>
    </location>
</feature>
<organism evidence="4 5">
    <name type="scientific">Allomyces macrogynus (strain ATCC 38327)</name>
    <name type="common">Allomyces javanicus var. macrogynus</name>
    <dbReference type="NCBI Taxonomy" id="578462"/>
    <lineage>
        <taxon>Eukaryota</taxon>
        <taxon>Fungi</taxon>
        <taxon>Fungi incertae sedis</taxon>
        <taxon>Blastocladiomycota</taxon>
        <taxon>Blastocladiomycetes</taxon>
        <taxon>Blastocladiales</taxon>
        <taxon>Blastocladiaceae</taxon>
        <taxon>Allomyces</taxon>
    </lineage>
</organism>
<reference evidence="4 5" key="1">
    <citation type="submission" date="2009-11" db="EMBL/GenBank/DDBJ databases">
        <title>Annotation of Allomyces macrogynus ATCC 38327.</title>
        <authorList>
            <consortium name="The Broad Institute Genome Sequencing Platform"/>
            <person name="Russ C."/>
            <person name="Cuomo C."/>
            <person name="Burger G."/>
            <person name="Gray M.W."/>
            <person name="Holland P.W.H."/>
            <person name="King N."/>
            <person name="Lang F.B.F."/>
            <person name="Roger A.J."/>
            <person name="Ruiz-Trillo I."/>
            <person name="Young S.K."/>
            <person name="Zeng Q."/>
            <person name="Gargeya S."/>
            <person name="Fitzgerald M."/>
            <person name="Haas B."/>
            <person name="Abouelleil A."/>
            <person name="Alvarado L."/>
            <person name="Arachchi H.M."/>
            <person name="Berlin A."/>
            <person name="Chapman S.B."/>
            <person name="Gearin G."/>
            <person name="Goldberg J."/>
            <person name="Griggs A."/>
            <person name="Gujja S."/>
            <person name="Hansen M."/>
            <person name="Heiman D."/>
            <person name="Howarth C."/>
            <person name="Larimer J."/>
            <person name="Lui A."/>
            <person name="MacDonald P.J.P."/>
            <person name="McCowen C."/>
            <person name="Montmayeur A."/>
            <person name="Murphy C."/>
            <person name="Neiman D."/>
            <person name="Pearson M."/>
            <person name="Priest M."/>
            <person name="Roberts A."/>
            <person name="Saif S."/>
            <person name="Shea T."/>
            <person name="Sisk P."/>
            <person name="Stolte C."/>
            <person name="Sykes S."/>
            <person name="Wortman J."/>
            <person name="Nusbaum C."/>
            <person name="Birren B."/>
        </authorList>
    </citation>
    <scope>NUCLEOTIDE SEQUENCE [LARGE SCALE GENOMIC DNA]</scope>
    <source>
        <strain evidence="4 5">ATCC 38327</strain>
    </source>
</reference>
<evidence type="ECO:0000313" key="5">
    <source>
        <dbReference type="Proteomes" id="UP000054350"/>
    </source>
</evidence>
<dbReference type="STRING" id="578462.A0A0L0SRN4"/>